<feature type="region of interest" description="Disordered" evidence="1">
    <location>
        <begin position="1"/>
        <end position="53"/>
    </location>
</feature>
<dbReference type="AlphaFoldDB" id="A0A9Q3E9S8"/>
<reference evidence="2" key="1">
    <citation type="submission" date="2021-03" db="EMBL/GenBank/DDBJ databases">
        <title>Draft genome sequence of rust myrtle Austropuccinia psidii MF-1, a brazilian biotype.</title>
        <authorList>
            <person name="Quecine M.C."/>
            <person name="Pachon D.M.R."/>
            <person name="Bonatelli M.L."/>
            <person name="Correr F.H."/>
            <person name="Franceschini L.M."/>
            <person name="Leite T.F."/>
            <person name="Margarido G.R.A."/>
            <person name="Almeida C.A."/>
            <person name="Ferrarezi J.A."/>
            <person name="Labate C.A."/>
        </authorList>
    </citation>
    <scope>NUCLEOTIDE SEQUENCE</scope>
    <source>
        <strain evidence="2">MF-1</strain>
    </source>
</reference>
<feature type="compositionally biased region" description="Low complexity" evidence="1">
    <location>
        <begin position="18"/>
        <end position="29"/>
    </location>
</feature>
<sequence length="146" mass="15702">MEGEAPSIQEGRGKRRSSSFSGVVGTFTGISRPTFKGPGEGGTGGPILAQSNKPVSHQSEASLLAIMHQMTQIMANIQAASSPEASRPPSCKSLSMKALDCFVGTQPFKVRSFTQYSQLIFHNDQANFSVDRNKVLHSTLFLIGRD</sequence>
<comment type="caution">
    <text evidence="2">The sequence shown here is derived from an EMBL/GenBank/DDBJ whole genome shotgun (WGS) entry which is preliminary data.</text>
</comment>
<protein>
    <submittedName>
        <fullName evidence="2">Uncharacterized protein</fullName>
    </submittedName>
</protein>
<dbReference type="Proteomes" id="UP000765509">
    <property type="component" value="Unassembled WGS sequence"/>
</dbReference>
<proteinExistence type="predicted"/>
<accession>A0A9Q3E9S8</accession>
<gene>
    <name evidence="2" type="ORF">O181_057109</name>
</gene>
<dbReference type="EMBL" id="AVOT02025897">
    <property type="protein sequence ID" value="MBW0517394.1"/>
    <property type="molecule type" value="Genomic_DNA"/>
</dbReference>
<name>A0A9Q3E9S8_9BASI</name>
<organism evidence="2 3">
    <name type="scientific">Austropuccinia psidii MF-1</name>
    <dbReference type="NCBI Taxonomy" id="1389203"/>
    <lineage>
        <taxon>Eukaryota</taxon>
        <taxon>Fungi</taxon>
        <taxon>Dikarya</taxon>
        <taxon>Basidiomycota</taxon>
        <taxon>Pucciniomycotina</taxon>
        <taxon>Pucciniomycetes</taxon>
        <taxon>Pucciniales</taxon>
        <taxon>Sphaerophragmiaceae</taxon>
        <taxon>Austropuccinia</taxon>
    </lineage>
</organism>
<evidence type="ECO:0000313" key="3">
    <source>
        <dbReference type="Proteomes" id="UP000765509"/>
    </source>
</evidence>
<evidence type="ECO:0000313" key="2">
    <source>
        <dbReference type="EMBL" id="MBW0517394.1"/>
    </source>
</evidence>
<keyword evidence="3" id="KW-1185">Reference proteome</keyword>
<evidence type="ECO:0000256" key="1">
    <source>
        <dbReference type="SAM" id="MobiDB-lite"/>
    </source>
</evidence>